<dbReference type="AlphaFoldDB" id="V5U256"/>
<gene>
    <name evidence="1" type="ORF">P262_04003</name>
</gene>
<organism evidence="1 2">
    <name type="scientific">Cronobacter malonaticus</name>
    <dbReference type="NCBI Taxonomy" id="413503"/>
    <lineage>
        <taxon>Bacteria</taxon>
        <taxon>Pseudomonadati</taxon>
        <taxon>Pseudomonadota</taxon>
        <taxon>Gammaproteobacteria</taxon>
        <taxon>Enterobacterales</taxon>
        <taxon>Enterobacteriaceae</taxon>
        <taxon>Cronobacter</taxon>
    </lineage>
</organism>
<dbReference type="EMBL" id="CP006731">
    <property type="protein sequence ID" value="AHB71217.1"/>
    <property type="molecule type" value="Genomic_DNA"/>
</dbReference>
<dbReference type="Proteomes" id="UP000018545">
    <property type="component" value="Chromosome"/>
</dbReference>
<evidence type="ECO:0000313" key="2">
    <source>
        <dbReference type="Proteomes" id="UP000018545"/>
    </source>
</evidence>
<evidence type="ECO:0000313" key="1">
    <source>
        <dbReference type="EMBL" id="AHB71217.1"/>
    </source>
</evidence>
<proteinExistence type="predicted"/>
<sequence>MSVSDNLKMVSKAGQFLANQQKKSAFIKRGGLSEGQKNGHC</sequence>
<name>V5U256_9ENTR</name>
<protein>
    <submittedName>
        <fullName evidence="1">Uncharacterized protein</fullName>
    </submittedName>
</protein>
<dbReference type="KEGG" id="csi:P262_04003"/>
<accession>V5U256</accession>
<reference evidence="1 2" key="1">
    <citation type="journal article" date="2014" name="Genome Announc.">
        <title>Complete Genome Sequence of Cronobacter sakazakii Strain CMCC 45402.</title>
        <authorList>
            <person name="Zhao Z."/>
            <person name="Wang L."/>
            <person name="Wang B."/>
            <person name="Liang H."/>
            <person name="Ye Q."/>
            <person name="Zeng M."/>
        </authorList>
    </citation>
    <scope>NUCLEOTIDE SEQUENCE [LARGE SCALE GENOMIC DNA]</scope>
    <source>
        <strain evidence="2">45402</strain>
    </source>
</reference>
<dbReference type="HOGENOM" id="CLU_3268838_0_0_6"/>
<dbReference type="PATRIC" id="fig|1401659.3.peg.2821"/>